<accession>A0A8S3DM03</accession>
<feature type="non-terminal residue" evidence="1">
    <location>
        <position position="1"/>
    </location>
</feature>
<protein>
    <submittedName>
        <fullName evidence="1">Uncharacterized protein</fullName>
    </submittedName>
</protein>
<reference evidence="1" key="1">
    <citation type="submission" date="2021-02" db="EMBL/GenBank/DDBJ databases">
        <authorList>
            <person name="Nowell W R."/>
        </authorList>
    </citation>
    <scope>NUCLEOTIDE SEQUENCE</scope>
</reference>
<organism evidence="1 2">
    <name type="scientific">Rotaria magnacalcarata</name>
    <dbReference type="NCBI Taxonomy" id="392030"/>
    <lineage>
        <taxon>Eukaryota</taxon>
        <taxon>Metazoa</taxon>
        <taxon>Spiralia</taxon>
        <taxon>Gnathifera</taxon>
        <taxon>Rotifera</taxon>
        <taxon>Eurotatoria</taxon>
        <taxon>Bdelloidea</taxon>
        <taxon>Philodinida</taxon>
        <taxon>Philodinidae</taxon>
        <taxon>Rotaria</taxon>
    </lineage>
</organism>
<dbReference type="EMBL" id="CAJOBI010213537">
    <property type="protein sequence ID" value="CAF5024037.1"/>
    <property type="molecule type" value="Genomic_DNA"/>
</dbReference>
<dbReference type="AlphaFoldDB" id="A0A8S3DM03"/>
<evidence type="ECO:0000313" key="1">
    <source>
        <dbReference type="EMBL" id="CAF5024037.1"/>
    </source>
</evidence>
<name>A0A8S3DM03_9BILA</name>
<proteinExistence type="predicted"/>
<comment type="caution">
    <text evidence="1">The sequence shown here is derived from an EMBL/GenBank/DDBJ whole genome shotgun (WGS) entry which is preliminary data.</text>
</comment>
<sequence length="36" mass="4217">EHIRAQEAKVAELRRRIQQTMRSNNNSSSANMKMET</sequence>
<dbReference type="Proteomes" id="UP000676336">
    <property type="component" value="Unassembled WGS sequence"/>
</dbReference>
<gene>
    <name evidence="1" type="ORF">SMN809_LOCUS57779</name>
</gene>
<evidence type="ECO:0000313" key="2">
    <source>
        <dbReference type="Proteomes" id="UP000676336"/>
    </source>
</evidence>